<feature type="domain" description="DUF305" evidence="3">
    <location>
        <begin position="62"/>
        <end position="191"/>
    </location>
</feature>
<dbReference type="InterPro" id="IPR012347">
    <property type="entry name" value="Ferritin-like"/>
</dbReference>
<dbReference type="EMBL" id="JAAIKT010000003">
    <property type="protein sequence ID" value="NEW69696.1"/>
    <property type="molecule type" value="Genomic_DNA"/>
</dbReference>
<feature type="signal peptide" evidence="2">
    <location>
        <begin position="1"/>
        <end position="21"/>
    </location>
</feature>
<feature type="compositionally biased region" description="Low complexity" evidence="1">
    <location>
        <begin position="200"/>
        <end position="239"/>
    </location>
</feature>
<name>A0A6G4A8I3_9ACTN</name>
<accession>A0A6G4A8I3</accession>
<protein>
    <submittedName>
        <fullName evidence="4">DUF305 domain-containing protein</fullName>
    </submittedName>
</protein>
<dbReference type="AlphaFoldDB" id="A0A6G4A8I3"/>
<reference evidence="4" key="1">
    <citation type="submission" date="2020-02" db="EMBL/GenBank/DDBJ databases">
        <title>A new Streptomyces sp. for controlling soil-borne diseases.</title>
        <authorList>
            <person name="Li X."/>
            <person name="Tian Y."/>
            <person name="Gao K."/>
        </authorList>
    </citation>
    <scope>NUCLEOTIDE SEQUENCE [LARGE SCALE GENOMIC DNA]</scope>
    <source>
        <strain evidence="4">0250</strain>
    </source>
</reference>
<evidence type="ECO:0000313" key="4">
    <source>
        <dbReference type="EMBL" id="NEW69696.1"/>
    </source>
</evidence>
<dbReference type="Gene3D" id="1.20.1260.10">
    <property type="match status" value="1"/>
</dbReference>
<sequence>MTAATAALRAASLAVLVSLLAAGCGEGGGKPSDETPSTSATRHPATRTPSGQATSGTFNSSDIGWIQLMIAMDDQAALLLDLVPGHSSDAAVKKWAKPVATAYRGELVRLRGLLARTGVPDTNPHEGHDMPGMVTEDELRTIERAKGATFDALFLAAMREHLDQAAKIAHSERSAGADPATKKLAASVERTAHTRRARLPRPFGGQAGGRAAAADPARSVARSQGRPLRPAPLRTRATRSVPFTRSSPV</sequence>
<feature type="region of interest" description="Disordered" evidence="1">
    <location>
        <begin position="169"/>
        <end position="249"/>
    </location>
</feature>
<evidence type="ECO:0000313" key="5">
    <source>
        <dbReference type="Proteomes" id="UP000476310"/>
    </source>
</evidence>
<dbReference type="InterPro" id="IPR005183">
    <property type="entry name" value="DUF305_CopM-like"/>
</dbReference>
<evidence type="ECO:0000256" key="2">
    <source>
        <dbReference type="SAM" id="SignalP"/>
    </source>
</evidence>
<gene>
    <name evidence="4" type="ORF">G4H13_04525</name>
</gene>
<feature type="chain" id="PRO_5026165417" evidence="2">
    <location>
        <begin position="22"/>
        <end position="249"/>
    </location>
</feature>
<dbReference type="PANTHER" id="PTHR36933:SF1">
    <property type="entry name" value="SLL0788 PROTEIN"/>
    <property type="match status" value="1"/>
</dbReference>
<proteinExistence type="predicted"/>
<feature type="compositionally biased region" description="Polar residues" evidence="1">
    <location>
        <begin position="34"/>
        <end position="56"/>
    </location>
</feature>
<evidence type="ECO:0000259" key="3">
    <source>
        <dbReference type="Pfam" id="PF03713"/>
    </source>
</evidence>
<dbReference type="Proteomes" id="UP000476310">
    <property type="component" value="Unassembled WGS sequence"/>
</dbReference>
<comment type="caution">
    <text evidence="4">The sequence shown here is derived from an EMBL/GenBank/DDBJ whole genome shotgun (WGS) entry which is preliminary data.</text>
</comment>
<keyword evidence="5" id="KW-1185">Reference proteome</keyword>
<keyword evidence="2" id="KW-0732">Signal</keyword>
<dbReference type="Pfam" id="PF03713">
    <property type="entry name" value="DUF305"/>
    <property type="match status" value="1"/>
</dbReference>
<organism evidence="4 5">
    <name type="scientific">Streptomyces rhizosphaericus</name>
    <dbReference type="NCBI Taxonomy" id="114699"/>
    <lineage>
        <taxon>Bacteria</taxon>
        <taxon>Bacillati</taxon>
        <taxon>Actinomycetota</taxon>
        <taxon>Actinomycetes</taxon>
        <taxon>Kitasatosporales</taxon>
        <taxon>Streptomycetaceae</taxon>
        <taxon>Streptomyces</taxon>
        <taxon>Streptomyces violaceusniger group</taxon>
    </lineage>
</organism>
<feature type="region of interest" description="Disordered" evidence="1">
    <location>
        <begin position="26"/>
        <end position="56"/>
    </location>
</feature>
<evidence type="ECO:0000256" key="1">
    <source>
        <dbReference type="SAM" id="MobiDB-lite"/>
    </source>
</evidence>
<dbReference type="PANTHER" id="PTHR36933">
    <property type="entry name" value="SLL0788 PROTEIN"/>
    <property type="match status" value="1"/>
</dbReference>